<reference evidence="1" key="1">
    <citation type="submission" date="2016-10" db="EMBL/GenBank/DDBJ databases">
        <title>Sequence of Gallionella enrichment culture.</title>
        <authorList>
            <person name="Poehlein A."/>
            <person name="Muehling M."/>
            <person name="Daniel R."/>
        </authorList>
    </citation>
    <scope>NUCLEOTIDE SEQUENCE</scope>
</reference>
<dbReference type="AlphaFoldDB" id="A0A1J5PB76"/>
<gene>
    <name evidence="1" type="ORF">GALL_537230</name>
</gene>
<sequence length="85" mass="9217">MAGLKFSVLIARCGGCLCLCQTVLRKSRFDGKPCEMPVTGKIKTSVANPSRKQLAAARGGVPITFRKRWRSRRAPMTKAANAGTH</sequence>
<proteinExistence type="predicted"/>
<protein>
    <submittedName>
        <fullName evidence="1">Uncharacterized protein</fullName>
    </submittedName>
</protein>
<evidence type="ECO:0000313" key="1">
    <source>
        <dbReference type="EMBL" id="OIQ64724.1"/>
    </source>
</evidence>
<name>A0A1J5PB76_9ZZZZ</name>
<comment type="caution">
    <text evidence="1">The sequence shown here is derived from an EMBL/GenBank/DDBJ whole genome shotgun (WGS) entry which is preliminary data.</text>
</comment>
<accession>A0A1J5PB76</accession>
<organism evidence="1">
    <name type="scientific">mine drainage metagenome</name>
    <dbReference type="NCBI Taxonomy" id="410659"/>
    <lineage>
        <taxon>unclassified sequences</taxon>
        <taxon>metagenomes</taxon>
        <taxon>ecological metagenomes</taxon>
    </lineage>
</organism>
<dbReference type="EMBL" id="MLJW01007885">
    <property type="protein sequence ID" value="OIQ64724.1"/>
    <property type="molecule type" value="Genomic_DNA"/>
</dbReference>